<dbReference type="EMBL" id="FLRD01000039">
    <property type="protein sequence ID" value="SBT32479.1"/>
    <property type="molecule type" value="Genomic_DNA"/>
</dbReference>
<evidence type="ECO:0000313" key="2">
    <source>
        <dbReference type="Proteomes" id="UP000078555"/>
    </source>
</evidence>
<dbReference type="Proteomes" id="UP000078555">
    <property type="component" value="Unassembled WGS sequence"/>
</dbReference>
<accession>A0A1A8YLR9</accession>
<keyword evidence="2" id="KW-1185">Reference proteome</keyword>
<name>A0A1A8YLR9_PLAOA</name>
<evidence type="ECO:0000313" key="1">
    <source>
        <dbReference type="EMBL" id="SBT32479.1"/>
    </source>
</evidence>
<dbReference type="AlphaFoldDB" id="A0A1A8YLR9"/>
<protein>
    <submittedName>
        <fullName evidence="1">Uncharacterized protein</fullName>
    </submittedName>
</protein>
<gene>
    <name evidence="1" type="ORF">POVWA1_012310</name>
</gene>
<proteinExistence type="predicted"/>
<reference evidence="2" key="1">
    <citation type="submission" date="2016-05" db="EMBL/GenBank/DDBJ databases">
        <authorList>
            <person name="Naeem Raeece"/>
        </authorList>
    </citation>
    <scope>NUCLEOTIDE SEQUENCE [LARGE SCALE GENOMIC DNA]</scope>
</reference>
<organism evidence="1 2">
    <name type="scientific">Plasmodium ovale wallikeri</name>
    <dbReference type="NCBI Taxonomy" id="864142"/>
    <lineage>
        <taxon>Eukaryota</taxon>
        <taxon>Sar</taxon>
        <taxon>Alveolata</taxon>
        <taxon>Apicomplexa</taxon>
        <taxon>Aconoidasida</taxon>
        <taxon>Haemosporida</taxon>
        <taxon>Plasmodiidae</taxon>
        <taxon>Plasmodium</taxon>
        <taxon>Plasmodium (Plasmodium)</taxon>
    </lineage>
</organism>
<sequence>MPALKHIRSAYPLGYTILYCTLKCGTHLCTHVNAVRIAKQERKRHKLAFRTISLFNQFPSPVIQKETAHNFCKDHPSTIRKVSIRKRDLYPVRFAFLYRDFLFVLCIATCRASCTFYPMEEECVVFTLPPTKRIYM</sequence>